<evidence type="ECO:0000313" key="1">
    <source>
        <dbReference type="EMBL" id="ORA22117.1"/>
    </source>
</evidence>
<proteinExistence type="predicted"/>
<protein>
    <submittedName>
        <fullName evidence="1">Uncharacterized protein</fullName>
    </submittedName>
</protein>
<name>A0A1W9ZWH0_MYCAN</name>
<reference evidence="1 2" key="1">
    <citation type="submission" date="2017-02" db="EMBL/GenBank/DDBJ databases">
        <title>The new phylogeny of genus Mycobacterium.</title>
        <authorList>
            <person name="Tortoli E."/>
            <person name="Trovato A."/>
            <person name="Cirillo D.M."/>
        </authorList>
    </citation>
    <scope>NUCLEOTIDE SEQUENCE [LARGE SCALE GENOMIC DNA]</scope>
    <source>
        <strain evidence="1 2">DSM 45057</strain>
    </source>
</reference>
<organism evidence="1 2">
    <name type="scientific">Mycobacterium angelicum</name>
    <dbReference type="NCBI Taxonomy" id="470074"/>
    <lineage>
        <taxon>Bacteria</taxon>
        <taxon>Bacillati</taxon>
        <taxon>Actinomycetota</taxon>
        <taxon>Actinomycetes</taxon>
        <taxon>Mycobacteriales</taxon>
        <taxon>Mycobacteriaceae</taxon>
        <taxon>Mycobacterium</taxon>
    </lineage>
</organism>
<dbReference type="OrthoDB" id="4546548at2"/>
<dbReference type="EMBL" id="MVHE01000011">
    <property type="protein sequence ID" value="ORA22117.1"/>
    <property type="molecule type" value="Genomic_DNA"/>
</dbReference>
<dbReference type="Proteomes" id="UP000192284">
    <property type="component" value="Unassembled WGS sequence"/>
</dbReference>
<keyword evidence="2" id="KW-1185">Reference proteome</keyword>
<accession>A0A1W9ZWH0</accession>
<comment type="caution">
    <text evidence="1">The sequence shown here is derived from an EMBL/GenBank/DDBJ whole genome shotgun (WGS) entry which is preliminary data.</text>
</comment>
<gene>
    <name evidence="1" type="ORF">BST12_09920</name>
</gene>
<sequence>MENGWKRNYRWSLDGTYDEMFARVAAAFGLNSAPRPRRDPVDCCDTPTDALLDDYNQSCADDALGGTDFRLLSDKTHSHPSTRAQFRFKRIKYTIPERRDRIDQQSQGLCWWPVTRIRRCTALKIRRLSCANA</sequence>
<evidence type="ECO:0000313" key="2">
    <source>
        <dbReference type="Proteomes" id="UP000192284"/>
    </source>
</evidence>
<dbReference type="AlphaFoldDB" id="A0A1W9ZWH0"/>